<evidence type="ECO:0000256" key="2">
    <source>
        <dbReference type="ARBA" id="ARBA00023134"/>
    </source>
</evidence>
<name>A0A4Y2URB2_ARAVE</name>
<comment type="caution">
    <text evidence="3">The sequence shown here is derived from an EMBL/GenBank/DDBJ whole genome shotgun (WGS) entry which is preliminary data.</text>
</comment>
<dbReference type="Gene3D" id="3.40.50.300">
    <property type="entry name" value="P-loop containing nucleotide triphosphate hydrolases"/>
    <property type="match status" value="1"/>
</dbReference>
<proteinExistence type="predicted"/>
<keyword evidence="4" id="KW-1185">Reference proteome</keyword>
<feature type="non-terminal residue" evidence="3">
    <location>
        <position position="1"/>
    </location>
</feature>
<evidence type="ECO:0000256" key="1">
    <source>
        <dbReference type="ARBA" id="ARBA00022741"/>
    </source>
</evidence>
<dbReference type="Proteomes" id="UP000499080">
    <property type="component" value="Unassembled WGS sequence"/>
</dbReference>
<dbReference type="InterPro" id="IPR050227">
    <property type="entry name" value="Rab"/>
</dbReference>
<keyword evidence="1" id="KW-0547">Nucleotide-binding</keyword>
<dbReference type="EMBL" id="BGPR01039461">
    <property type="protein sequence ID" value="GBO15418.1"/>
    <property type="molecule type" value="Genomic_DNA"/>
</dbReference>
<dbReference type="PROSITE" id="PS51419">
    <property type="entry name" value="RAB"/>
    <property type="match status" value="1"/>
</dbReference>
<dbReference type="AlphaFoldDB" id="A0A4Y2URB2"/>
<reference evidence="3 4" key="1">
    <citation type="journal article" date="2019" name="Sci. Rep.">
        <title>Orb-weaving spider Araneus ventricosus genome elucidates the spidroin gene catalogue.</title>
        <authorList>
            <person name="Kono N."/>
            <person name="Nakamura H."/>
            <person name="Ohtoshi R."/>
            <person name="Moran D.A.P."/>
            <person name="Shinohara A."/>
            <person name="Yoshida Y."/>
            <person name="Fujiwara M."/>
            <person name="Mori M."/>
            <person name="Tomita M."/>
            <person name="Arakawa K."/>
        </authorList>
    </citation>
    <scope>NUCLEOTIDE SEQUENCE [LARGE SCALE GENOMIC DNA]</scope>
</reference>
<accession>A0A4Y2URB2</accession>
<dbReference type="PANTHER" id="PTHR47977">
    <property type="entry name" value="RAS-RELATED PROTEIN RAB"/>
    <property type="match status" value="1"/>
</dbReference>
<keyword evidence="2" id="KW-0342">GTP-binding</keyword>
<dbReference type="InterPro" id="IPR001806">
    <property type="entry name" value="Small_GTPase"/>
</dbReference>
<gene>
    <name evidence="3" type="ORF">AVEN_126802_1</name>
</gene>
<evidence type="ECO:0000313" key="4">
    <source>
        <dbReference type="Proteomes" id="UP000499080"/>
    </source>
</evidence>
<dbReference type="PROSITE" id="PS51421">
    <property type="entry name" value="RAS"/>
    <property type="match status" value="1"/>
</dbReference>
<sequence length="63" mass="6865">EGAQESVMILLIGNKVDLCESETDRVVRTKDGVRLADEYGTLFFETSAKNGDSVCEAIEALAR</sequence>
<protein>
    <submittedName>
        <fullName evidence="3">Uncharacterized protein</fullName>
    </submittedName>
</protein>
<dbReference type="GO" id="GO:0003924">
    <property type="term" value="F:GTPase activity"/>
    <property type="evidence" value="ECO:0007669"/>
    <property type="project" value="InterPro"/>
</dbReference>
<dbReference type="Pfam" id="PF00071">
    <property type="entry name" value="Ras"/>
    <property type="match status" value="1"/>
</dbReference>
<dbReference type="OrthoDB" id="9989112at2759"/>
<dbReference type="InterPro" id="IPR027417">
    <property type="entry name" value="P-loop_NTPase"/>
</dbReference>
<dbReference type="GO" id="GO:0005525">
    <property type="term" value="F:GTP binding"/>
    <property type="evidence" value="ECO:0007669"/>
    <property type="project" value="UniProtKB-KW"/>
</dbReference>
<organism evidence="3 4">
    <name type="scientific">Araneus ventricosus</name>
    <name type="common">Orbweaver spider</name>
    <name type="synonym">Epeira ventricosa</name>
    <dbReference type="NCBI Taxonomy" id="182803"/>
    <lineage>
        <taxon>Eukaryota</taxon>
        <taxon>Metazoa</taxon>
        <taxon>Ecdysozoa</taxon>
        <taxon>Arthropoda</taxon>
        <taxon>Chelicerata</taxon>
        <taxon>Arachnida</taxon>
        <taxon>Araneae</taxon>
        <taxon>Araneomorphae</taxon>
        <taxon>Entelegynae</taxon>
        <taxon>Araneoidea</taxon>
        <taxon>Araneidae</taxon>
        <taxon>Araneus</taxon>
    </lineage>
</organism>
<evidence type="ECO:0000313" key="3">
    <source>
        <dbReference type="EMBL" id="GBO15418.1"/>
    </source>
</evidence>
<dbReference type="PRINTS" id="PR00449">
    <property type="entry name" value="RASTRNSFRMNG"/>
</dbReference>
<dbReference type="SUPFAM" id="SSF52540">
    <property type="entry name" value="P-loop containing nucleoside triphosphate hydrolases"/>
    <property type="match status" value="1"/>
</dbReference>